<name>A0A951MC66_9BACT</name>
<keyword evidence="2" id="KW-1185">Reference proteome</keyword>
<gene>
    <name evidence="1" type="ORF">EGN73_05255</name>
</gene>
<dbReference type="RefSeq" id="WP_219287464.1">
    <property type="nucleotide sequence ID" value="NZ_RPHB01000002.1"/>
</dbReference>
<sequence>MKILRSWREQKVLLKRRFPVLEDQDFDFQEGYREIMLEKLSAKLSKTRSELEKIFAELQLL</sequence>
<evidence type="ECO:0000313" key="2">
    <source>
        <dbReference type="Proteomes" id="UP000727490"/>
    </source>
</evidence>
<organism evidence="1 2">
    <name type="scientific">Arthrospiribacter ruber</name>
    <dbReference type="NCBI Taxonomy" id="2487934"/>
    <lineage>
        <taxon>Bacteria</taxon>
        <taxon>Pseudomonadati</taxon>
        <taxon>Bacteroidota</taxon>
        <taxon>Cytophagia</taxon>
        <taxon>Cytophagales</taxon>
        <taxon>Cyclobacteriaceae</taxon>
        <taxon>Arthrospiribacter</taxon>
    </lineage>
</organism>
<dbReference type="AlphaFoldDB" id="A0A951MC66"/>
<accession>A0A951MC66</accession>
<protein>
    <submittedName>
        <fullName evidence="1">General stress protein CsbD</fullName>
    </submittedName>
</protein>
<dbReference type="EMBL" id="RPHB01000002">
    <property type="protein sequence ID" value="MBW3467217.1"/>
    <property type="molecule type" value="Genomic_DNA"/>
</dbReference>
<comment type="caution">
    <text evidence="1">The sequence shown here is derived from an EMBL/GenBank/DDBJ whole genome shotgun (WGS) entry which is preliminary data.</text>
</comment>
<proteinExistence type="predicted"/>
<evidence type="ECO:0000313" key="1">
    <source>
        <dbReference type="EMBL" id="MBW3467217.1"/>
    </source>
</evidence>
<dbReference type="Proteomes" id="UP000727490">
    <property type="component" value="Unassembled WGS sequence"/>
</dbReference>
<reference evidence="1 2" key="1">
    <citation type="journal article" date="2020" name="Syst. Appl. Microbiol.">
        <title>Arthrospiribacter ruber gen. nov., sp. nov., a novel bacterium isolated from Arthrospira cultures.</title>
        <authorList>
            <person name="Waleron M."/>
            <person name="Misztak A."/>
            <person name="Waleron M.M."/>
            <person name="Furmaniak M."/>
            <person name="Mrozik A."/>
            <person name="Waleron K."/>
        </authorList>
    </citation>
    <scope>NUCLEOTIDE SEQUENCE [LARGE SCALE GENOMIC DNA]</scope>
    <source>
        <strain evidence="1 2">DPMB0001</strain>
    </source>
</reference>